<evidence type="ECO:0000256" key="6">
    <source>
        <dbReference type="ARBA" id="ARBA00022807"/>
    </source>
</evidence>
<evidence type="ECO:0000313" key="10">
    <source>
        <dbReference type="Proteomes" id="UP000475862"/>
    </source>
</evidence>
<dbReference type="AlphaFoldDB" id="A0A6G0TQ46"/>
<dbReference type="PANTHER" id="PTHR43982:SF1">
    <property type="entry name" value="UBIQUITIN CARBOXYL-TERMINAL HYDROLASE 14"/>
    <property type="match status" value="1"/>
</dbReference>
<dbReference type="InterPro" id="IPR044635">
    <property type="entry name" value="UBP14-like"/>
</dbReference>
<proteinExistence type="inferred from homology"/>
<dbReference type="SUPFAM" id="SSF54001">
    <property type="entry name" value="Cysteine proteinases"/>
    <property type="match status" value="1"/>
</dbReference>
<reference evidence="9 10" key="1">
    <citation type="submission" date="2019-08" db="EMBL/GenBank/DDBJ databases">
        <title>The genome of the soybean aphid Biotype 1, its phylome, world population structure and adaptation to the North American continent.</title>
        <authorList>
            <person name="Giordano R."/>
            <person name="Donthu R.K."/>
            <person name="Hernandez A.G."/>
            <person name="Wright C.L."/>
            <person name="Zimin A.V."/>
        </authorList>
    </citation>
    <scope>NUCLEOTIDE SEQUENCE [LARGE SCALE GENOMIC DNA]</scope>
    <source>
        <tissue evidence="9">Whole aphids</tissue>
    </source>
</reference>
<dbReference type="SUPFAM" id="SSF54236">
    <property type="entry name" value="Ubiquitin-like"/>
    <property type="match status" value="1"/>
</dbReference>
<dbReference type="PROSITE" id="PS50235">
    <property type="entry name" value="USP_3"/>
    <property type="match status" value="1"/>
</dbReference>
<dbReference type="GO" id="GO:0016579">
    <property type="term" value="P:protein deubiquitination"/>
    <property type="evidence" value="ECO:0007669"/>
    <property type="project" value="InterPro"/>
</dbReference>
<evidence type="ECO:0000256" key="5">
    <source>
        <dbReference type="ARBA" id="ARBA00022801"/>
    </source>
</evidence>
<dbReference type="InterPro" id="IPR000626">
    <property type="entry name" value="Ubiquitin-like_dom"/>
</dbReference>
<dbReference type="InterPro" id="IPR001394">
    <property type="entry name" value="Peptidase_C19_UCH"/>
</dbReference>
<dbReference type="Pfam" id="PF00443">
    <property type="entry name" value="UCH"/>
    <property type="match status" value="1"/>
</dbReference>
<keyword evidence="6 7" id="KW-0788">Thiol protease</keyword>
<dbReference type="PANTHER" id="PTHR43982">
    <property type="entry name" value="UBIQUITIN CARBOXYL-TERMINAL HYDROLASE"/>
    <property type="match status" value="1"/>
</dbReference>
<dbReference type="GO" id="GO:0004843">
    <property type="term" value="F:cysteine-type deubiquitinase activity"/>
    <property type="evidence" value="ECO:0007669"/>
    <property type="project" value="UniProtKB-UniRule"/>
</dbReference>
<gene>
    <name evidence="9" type="ORF">AGLY_006893</name>
</gene>
<dbReference type="GO" id="GO:0061136">
    <property type="term" value="P:regulation of proteasomal protein catabolic process"/>
    <property type="evidence" value="ECO:0007669"/>
    <property type="project" value="TreeGrafter"/>
</dbReference>
<dbReference type="EMBL" id="VYZN01000020">
    <property type="protein sequence ID" value="KAE9536831.1"/>
    <property type="molecule type" value="Genomic_DNA"/>
</dbReference>
<dbReference type="GO" id="GO:0070628">
    <property type="term" value="F:proteasome binding"/>
    <property type="evidence" value="ECO:0007669"/>
    <property type="project" value="TreeGrafter"/>
</dbReference>
<dbReference type="InterPro" id="IPR029071">
    <property type="entry name" value="Ubiquitin-like_domsf"/>
</dbReference>
<comment type="caution">
    <text evidence="9">The sequence shown here is derived from an EMBL/GenBank/DDBJ whole genome shotgun (WGS) entry which is preliminary data.</text>
</comment>
<dbReference type="CDD" id="cd02657">
    <property type="entry name" value="Peptidase_C19A"/>
    <property type="match status" value="1"/>
</dbReference>
<dbReference type="FunFam" id="3.10.20.90:FF:000119">
    <property type="entry name" value="Ubiquitin carboxyl-terminal hydrolase 14"/>
    <property type="match status" value="1"/>
</dbReference>
<dbReference type="CDD" id="cd16104">
    <property type="entry name" value="Ubl_USP14_like"/>
    <property type="match status" value="1"/>
</dbReference>
<comment type="catalytic activity">
    <reaction evidence="1 7">
        <text>Thiol-dependent hydrolysis of ester, thioester, amide, peptide and isopeptide bonds formed by the C-terminal Gly of ubiquitin (a 76-residue protein attached to proteins as an intracellular targeting signal).</text>
        <dbReference type="EC" id="3.4.19.12"/>
    </reaction>
</comment>
<accession>A0A6G0TQ46</accession>
<dbReference type="SMART" id="SM00213">
    <property type="entry name" value="UBQ"/>
    <property type="match status" value="1"/>
</dbReference>
<comment type="similarity">
    <text evidence="2">Belongs to the peptidase C19 family. USP14/UBP6 subfamily.</text>
</comment>
<dbReference type="PROSITE" id="PS00972">
    <property type="entry name" value="USP_1"/>
    <property type="match status" value="1"/>
</dbReference>
<dbReference type="InterPro" id="IPR028889">
    <property type="entry name" value="USP"/>
</dbReference>
<dbReference type="Gene3D" id="3.90.70.10">
    <property type="entry name" value="Cysteine proteinases"/>
    <property type="match status" value="1"/>
</dbReference>
<evidence type="ECO:0000256" key="1">
    <source>
        <dbReference type="ARBA" id="ARBA00000707"/>
    </source>
</evidence>
<dbReference type="GO" id="GO:0043161">
    <property type="term" value="P:proteasome-mediated ubiquitin-dependent protein catabolic process"/>
    <property type="evidence" value="ECO:0007669"/>
    <property type="project" value="InterPro"/>
</dbReference>
<evidence type="ECO:0000256" key="7">
    <source>
        <dbReference type="RuleBase" id="RU366025"/>
    </source>
</evidence>
<dbReference type="Gene3D" id="3.10.20.90">
    <property type="entry name" value="Phosphatidylinositol 3-kinase Catalytic Subunit, Chain A, domain 1"/>
    <property type="match status" value="1"/>
</dbReference>
<keyword evidence="3 7" id="KW-0645">Protease</keyword>
<organism evidence="9 10">
    <name type="scientific">Aphis glycines</name>
    <name type="common">Soybean aphid</name>
    <dbReference type="NCBI Taxonomy" id="307491"/>
    <lineage>
        <taxon>Eukaryota</taxon>
        <taxon>Metazoa</taxon>
        <taxon>Ecdysozoa</taxon>
        <taxon>Arthropoda</taxon>
        <taxon>Hexapoda</taxon>
        <taxon>Insecta</taxon>
        <taxon>Pterygota</taxon>
        <taxon>Neoptera</taxon>
        <taxon>Paraneoptera</taxon>
        <taxon>Hemiptera</taxon>
        <taxon>Sternorrhyncha</taxon>
        <taxon>Aphidomorpha</taxon>
        <taxon>Aphidoidea</taxon>
        <taxon>Aphididae</taxon>
        <taxon>Aphidini</taxon>
        <taxon>Aphis</taxon>
        <taxon>Aphis</taxon>
    </lineage>
</organism>
<evidence type="ECO:0000256" key="4">
    <source>
        <dbReference type="ARBA" id="ARBA00022786"/>
    </source>
</evidence>
<evidence type="ECO:0000313" key="9">
    <source>
        <dbReference type="EMBL" id="KAE9536831.1"/>
    </source>
</evidence>
<evidence type="ECO:0000256" key="3">
    <source>
        <dbReference type="ARBA" id="ARBA00022670"/>
    </source>
</evidence>
<evidence type="ECO:0000259" key="8">
    <source>
        <dbReference type="PROSITE" id="PS50235"/>
    </source>
</evidence>
<dbReference type="EC" id="3.4.19.12" evidence="7"/>
<dbReference type="InterPro" id="IPR038765">
    <property type="entry name" value="Papain-like_cys_pep_sf"/>
</dbReference>
<dbReference type="FunFam" id="3.90.70.10:FF:000032">
    <property type="entry name" value="Ubiquitin carboxyl-terminal hydrolase 14"/>
    <property type="match status" value="1"/>
</dbReference>
<protein>
    <recommendedName>
        <fullName evidence="7">Ubiquitin carboxyl-terminal hydrolase</fullName>
        <ecNumber evidence="7">3.4.19.12</ecNumber>
    </recommendedName>
</protein>
<keyword evidence="5 7" id="KW-0378">Hydrolase</keyword>
<sequence>MPVFTVKVKWGKEVYPDVEINTDEPPLVFKAQLFALTGVNPNRQKVMMKGGTLKDDVWGNIQIVEGQNILMMGSKDEDVPVEPTVKPMFVEDMTETQLATVTNMPAGLTNLGNTCYLNATVQCLKTVPELRQALSDFNAASSTSLSNFAPAEKITIAMSDLYRTMESNQTIPPLVLLQVLHQAFPRFADKVEGHYMQQDANECWVELIRMLQQKLPALKNKNDKSTTNYKSVIDQFFGGTFNIEWKCVESDNEEVTTTTESFLQLSCFISQDVKYMHSGLKNRMQEHITKHSPILGKDAVYTKTSKINRLPAYLTIQFVRFFYKEKDKINAKILKDIKFPIEFDAFELCTPELQEKLVPVRSKFKELEDKLAHEGVKPSAKQLAESKQEEKPTAPYWFENDYGSNNSGYYSLQAVLTHKGRSSSSGHYVGWVRQSPTSEKWIKCDDDTVTPVTTEDILKLSGGGDWHCAYVLLYGPKLLPLDSSSKKKGSHKLFHNLRIICKSGIEYFVYNKQLYSEYKFANSFLSDSCPLSSSLEFPSLELLELLELLEQLELSDARPVLFFKSTESATAAKSGSLFFNTLYHLRDNFGRPLTVLCHTTGKLYNVPPSTRHIYSFTRALKPSWQLSTRIDDFKPSDSFITLFTTLSRSDFEQFFRIPDLEGPMTNHLYGGLFFSPAYLNKSSRKYMGLSSLLLFI</sequence>
<keyword evidence="4 7" id="KW-0833">Ubl conjugation pathway</keyword>
<evidence type="ECO:0000256" key="2">
    <source>
        <dbReference type="ARBA" id="ARBA00008739"/>
    </source>
</evidence>
<keyword evidence="10" id="KW-1185">Reference proteome</keyword>
<feature type="domain" description="USP" evidence="8">
    <location>
        <begin position="106"/>
        <end position="477"/>
    </location>
</feature>
<dbReference type="OrthoDB" id="333239at2759"/>
<dbReference type="Proteomes" id="UP000475862">
    <property type="component" value="Unassembled WGS sequence"/>
</dbReference>
<name>A0A6G0TQ46_APHGL</name>
<dbReference type="PROSITE" id="PS00973">
    <property type="entry name" value="USP_2"/>
    <property type="match status" value="1"/>
</dbReference>
<dbReference type="InterPro" id="IPR018200">
    <property type="entry name" value="USP_CS"/>
</dbReference>